<organism evidence="2 3">
    <name type="scientific">Verticillium longisporum</name>
    <name type="common">Verticillium dahliae var. longisporum</name>
    <dbReference type="NCBI Taxonomy" id="100787"/>
    <lineage>
        <taxon>Eukaryota</taxon>
        <taxon>Fungi</taxon>
        <taxon>Dikarya</taxon>
        <taxon>Ascomycota</taxon>
        <taxon>Pezizomycotina</taxon>
        <taxon>Sordariomycetes</taxon>
        <taxon>Hypocreomycetidae</taxon>
        <taxon>Glomerellales</taxon>
        <taxon>Plectosphaerellaceae</taxon>
        <taxon>Verticillium</taxon>
    </lineage>
</organism>
<name>A0A0G4MP08_VERLO</name>
<feature type="non-terminal residue" evidence="2">
    <location>
        <position position="1"/>
    </location>
</feature>
<reference evidence="2 3" key="1">
    <citation type="submission" date="2015-05" db="EMBL/GenBank/DDBJ databases">
        <authorList>
            <person name="Wang D.B."/>
            <person name="Wang M."/>
        </authorList>
    </citation>
    <scope>NUCLEOTIDE SEQUENCE [LARGE SCALE GENOMIC DNA]</scope>
    <source>
        <strain evidence="2">VL1</strain>
    </source>
</reference>
<accession>A0A0G4MP08</accession>
<dbReference type="InterPro" id="IPR009100">
    <property type="entry name" value="AcylCoA_DH/oxidase_NM_dom_sf"/>
</dbReference>
<feature type="non-terminal residue" evidence="2">
    <location>
        <position position="110"/>
    </location>
</feature>
<dbReference type="GO" id="GO:0016627">
    <property type="term" value="F:oxidoreductase activity, acting on the CH-CH group of donors"/>
    <property type="evidence" value="ECO:0007669"/>
    <property type="project" value="InterPro"/>
</dbReference>
<protein>
    <recommendedName>
        <fullName evidence="1">Acyl-CoA dehydrogenase/oxidase N-terminal domain-containing protein</fullName>
    </recommendedName>
</protein>
<evidence type="ECO:0000313" key="3">
    <source>
        <dbReference type="Proteomes" id="UP000044602"/>
    </source>
</evidence>
<dbReference type="GO" id="GO:0050660">
    <property type="term" value="F:flavin adenine dinucleotide binding"/>
    <property type="evidence" value="ECO:0007669"/>
    <property type="project" value="InterPro"/>
</dbReference>
<evidence type="ECO:0000259" key="1">
    <source>
        <dbReference type="Pfam" id="PF02771"/>
    </source>
</evidence>
<dbReference type="AlphaFoldDB" id="A0A0G4MP08"/>
<evidence type="ECO:0000313" key="2">
    <source>
        <dbReference type="EMBL" id="CRK35976.1"/>
    </source>
</evidence>
<gene>
    <name evidence="2" type="ORF">BN1708_019869</name>
</gene>
<dbReference type="InterPro" id="IPR037069">
    <property type="entry name" value="AcylCoA_DH/ox_N_sf"/>
</dbReference>
<dbReference type="InterPro" id="IPR013786">
    <property type="entry name" value="AcylCoA_DH/ox_N"/>
</dbReference>
<dbReference type="Pfam" id="PF02771">
    <property type="entry name" value="Acyl-CoA_dh_N"/>
    <property type="match status" value="1"/>
</dbReference>
<dbReference type="Gene3D" id="1.10.540.10">
    <property type="entry name" value="Acyl-CoA dehydrogenase/oxidase, N-terminal domain"/>
    <property type="match status" value="1"/>
</dbReference>
<keyword evidence="3" id="KW-1185">Reference proteome</keyword>
<dbReference type="Proteomes" id="UP000044602">
    <property type="component" value="Unassembled WGS sequence"/>
</dbReference>
<dbReference type="EMBL" id="CVQH01023783">
    <property type="protein sequence ID" value="CRK35976.1"/>
    <property type="molecule type" value="Genomic_DNA"/>
</dbReference>
<proteinExistence type="predicted"/>
<sequence length="110" mass="12713">KRSQFHSPYYNETHVALRNEVRKWVDEEIEPFVSEWDEAKLVDPKIYKAMGQRGYLAGLLGMHYQTQYSPKTVDAVPPEKWDLFHELILTDELSRPGSGGFVWNIIGGFG</sequence>
<feature type="domain" description="Acyl-CoA dehydrogenase/oxidase N-terminal" evidence="1">
    <location>
        <begin position="11"/>
        <end position="97"/>
    </location>
</feature>
<dbReference type="SUPFAM" id="SSF56645">
    <property type="entry name" value="Acyl-CoA dehydrogenase NM domain-like"/>
    <property type="match status" value="1"/>
</dbReference>